<dbReference type="PANTHER" id="PTHR48051:SF45">
    <property type="entry name" value="LEUCINE-RICH REPEAT PROTEIN SHOC-2-LIKE"/>
    <property type="match status" value="1"/>
</dbReference>
<gene>
    <name evidence="5" type="ORF">chiPu_0000189</name>
</gene>
<proteinExistence type="predicted"/>
<dbReference type="Proteomes" id="UP000287033">
    <property type="component" value="Unassembled WGS sequence"/>
</dbReference>
<evidence type="ECO:0000259" key="4">
    <source>
        <dbReference type="Pfam" id="PF23598"/>
    </source>
</evidence>
<accession>A0A401RSC5</accession>
<comment type="caution">
    <text evidence="5">The sequence shown here is derived from an EMBL/GenBank/DDBJ whole genome shotgun (WGS) entry which is preliminary data.</text>
</comment>
<dbReference type="InterPro" id="IPR050216">
    <property type="entry name" value="LRR_domain-containing"/>
</dbReference>
<organism evidence="5 6">
    <name type="scientific">Chiloscyllium punctatum</name>
    <name type="common">Brownbanded bambooshark</name>
    <name type="synonym">Hemiscyllium punctatum</name>
    <dbReference type="NCBI Taxonomy" id="137246"/>
    <lineage>
        <taxon>Eukaryota</taxon>
        <taxon>Metazoa</taxon>
        <taxon>Chordata</taxon>
        <taxon>Craniata</taxon>
        <taxon>Vertebrata</taxon>
        <taxon>Chondrichthyes</taxon>
        <taxon>Elasmobranchii</taxon>
        <taxon>Galeomorphii</taxon>
        <taxon>Galeoidea</taxon>
        <taxon>Orectolobiformes</taxon>
        <taxon>Hemiscylliidae</taxon>
        <taxon>Chiloscyllium</taxon>
    </lineage>
</organism>
<dbReference type="InterPro" id="IPR032675">
    <property type="entry name" value="LRR_dom_sf"/>
</dbReference>
<reference evidence="5 6" key="1">
    <citation type="journal article" date="2018" name="Nat. Ecol. Evol.">
        <title>Shark genomes provide insights into elasmobranch evolution and the origin of vertebrates.</title>
        <authorList>
            <person name="Hara Y"/>
            <person name="Yamaguchi K"/>
            <person name="Onimaru K"/>
            <person name="Kadota M"/>
            <person name="Koyanagi M"/>
            <person name="Keeley SD"/>
            <person name="Tatsumi K"/>
            <person name="Tanaka K"/>
            <person name="Motone F"/>
            <person name="Kageyama Y"/>
            <person name="Nozu R"/>
            <person name="Adachi N"/>
            <person name="Nishimura O"/>
            <person name="Nakagawa R"/>
            <person name="Tanegashima C"/>
            <person name="Kiyatake I"/>
            <person name="Matsumoto R"/>
            <person name="Murakumo K"/>
            <person name="Nishida K"/>
            <person name="Terakita A"/>
            <person name="Kuratani S"/>
            <person name="Sato K"/>
            <person name="Hyodo S Kuraku.S."/>
        </authorList>
    </citation>
    <scope>NUCLEOTIDE SEQUENCE [LARGE SCALE GENOMIC DNA]</scope>
</reference>
<dbReference type="PROSITE" id="PS51450">
    <property type="entry name" value="LRR"/>
    <property type="match status" value="1"/>
</dbReference>
<dbReference type="SUPFAM" id="SSF52075">
    <property type="entry name" value="Outer arm dynein light chain 1"/>
    <property type="match status" value="1"/>
</dbReference>
<keyword evidence="1" id="KW-0433">Leucine-rich repeat</keyword>
<evidence type="ECO:0000313" key="6">
    <source>
        <dbReference type="Proteomes" id="UP000287033"/>
    </source>
</evidence>
<dbReference type="OMA" id="CTIACYL"/>
<dbReference type="FunFam" id="3.80.10.10:FF:000307">
    <property type="entry name" value="Leucine-rich repeats and death domain-containing 1"/>
    <property type="match status" value="1"/>
</dbReference>
<evidence type="ECO:0000313" key="5">
    <source>
        <dbReference type="EMBL" id="GCC21028.1"/>
    </source>
</evidence>
<protein>
    <recommendedName>
        <fullName evidence="3">Leucine-rich repeat and death domain-containing protein 1</fullName>
    </recommendedName>
</protein>
<dbReference type="InterPro" id="IPR001611">
    <property type="entry name" value="Leu-rich_rpt"/>
</dbReference>
<dbReference type="SMART" id="SM00364">
    <property type="entry name" value="LRR_BAC"/>
    <property type="match status" value="4"/>
</dbReference>
<dbReference type="Gene3D" id="3.80.10.10">
    <property type="entry name" value="Ribonuclease Inhibitor"/>
    <property type="match status" value="1"/>
</dbReference>
<dbReference type="PRINTS" id="PR00019">
    <property type="entry name" value="LEURICHRPT"/>
</dbReference>
<dbReference type="AlphaFoldDB" id="A0A401RSC5"/>
<feature type="domain" description="Disease resistance R13L4/SHOC-2-like LRR" evidence="4">
    <location>
        <begin position="17"/>
        <end position="138"/>
    </location>
</feature>
<keyword evidence="2" id="KW-0677">Repeat</keyword>
<name>A0A401RSC5_CHIPU</name>
<dbReference type="InterPro" id="IPR055414">
    <property type="entry name" value="LRR_R13L4/SHOC2-like"/>
</dbReference>
<dbReference type="STRING" id="137246.A0A401RSC5"/>
<dbReference type="Pfam" id="PF23598">
    <property type="entry name" value="LRR_14"/>
    <property type="match status" value="1"/>
</dbReference>
<dbReference type="EMBL" id="BEZZ01000002">
    <property type="protein sequence ID" value="GCC21028.1"/>
    <property type="molecule type" value="Genomic_DNA"/>
</dbReference>
<dbReference type="InterPro" id="IPR003591">
    <property type="entry name" value="Leu-rich_rpt_typical-subtyp"/>
</dbReference>
<dbReference type="OrthoDB" id="1055148at2759"/>
<dbReference type="SMART" id="SM00369">
    <property type="entry name" value="LRR_TYP"/>
    <property type="match status" value="3"/>
</dbReference>
<keyword evidence="6" id="KW-1185">Reference proteome</keyword>
<dbReference type="GO" id="GO:0005737">
    <property type="term" value="C:cytoplasm"/>
    <property type="evidence" value="ECO:0007669"/>
    <property type="project" value="TreeGrafter"/>
</dbReference>
<sequence>MTTGVVYCVWQIKNLPDELCNLTELRELDISYNALTSIPANIGEMKNLERLVAAYNKITYLPKSLTTLTNLLSINLRGNALTSLPTNFGQLQSLKEIDLNENPLVRPPKIVCEGGTLTPIEQYLKYAYEKDKKFLKKVLQLIPNHVSPEDFGYFCSKLHLPASDITALEKSRNSVK</sequence>
<dbReference type="PANTHER" id="PTHR48051">
    <property type="match status" value="1"/>
</dbReference>
<evidence type="ECO:0000256" key="1">
    <source>
        <dbReference type="ARBA" id="ARBA00022614"/>
    </source>
</evidence>
<evidence type="ECO:0000256" key="2">
    <source>
        <dbReference type="ARBA" id="ARBA00022737"/>
    </source>
</evidence>
<evidence type="ECO:0000256" key="3">
    <source>
        <dbReference type="ARBA" id="ARBA00068118"/>
    </source>
</evidence>